<keyword evidence="6 12" id="KW-0732">Signal</keyword>
<dbReference type="InterPro" id="IPR015720">
    <property type="entry name" value="Emp24-like"/>
</dbReference>
<dbReference type="InterPro" id="IPR009038">
    <property type="entry name" value="GOLD_dom"/>
</dbReference>
<reference evidence="14" key="2">
    <citation type="submission" date="2025-09" db="UniProtKB">
        <authorList>
            <consortium name="Ensembl"/>
        </authorList>
    </citation>
    <scope>IDENTIFICATION</scope>
</reference>
<dbReference type="GO" id="GO:0033116">
    <property type="term" value="C:endoplasmic reticulum-Golgi intermediate compartment membrane"/>
    <property type="evidence" value="ECO:0007669"/>
    <property type="project" value="UniProtKB-SubCell"/>
</dbReference>
<dbReference type="GeneID" id="109511491"/>
<evidence type="ECO:0000256" key="7">
    <source>
        <dbReference type="ARBA" id="ARBA00022824"/>
    </source>
</evidence>
<accession>A0A3Q2Y352</accession>
<evidence type="ECO:0000256" key="11">
    <source>
        <dbReference type="SAM" id="Phobius"/>
    </source>
</evidence>
<evidence type="ECO:0000256" key="3">
    <source>
        <dbReference type="ARBA" id="ARBA00004619"/>
    </source>
</evidence>
<keyword evidence="8 11" id="KW-1133">Transmembrane helix</keyword>
<feature type="signal peptide" evidence="12">
    <location>
        <begin position="1"/>
        <end position="22"/>
    </location>
</feature>
<dbReference type="SUPFAM" id="SSF101576">
    <property type="entry name" value="Supernatant protein factor (SPF), C-terminal domain"/>
    <property type="match status" value="1"/>
</dbReference>
<sequence length="215" mass="24595">MARACWLALAACLAANLARVLSSVPTQNMEFTYLLPAGSRECFFQSVEKDSRLEFEYQVIGQPNLDVGFVMISPSGDREIDDKRKSHAIHKLERTHQGDYQMCFDNTFSKVKAKTLFFTLLISSANGTAGDERKASNDTLEVKLQDFKSRLDALHMLIQRGRVIQLMLRTFDTRDQQRQDNNLWRVSFWSFFSMVLVLVVAVSQVRVLESLFPES</sequence>
<reference evidence="14" key="1">
    <citation type="submission" date="2025-08" db="UniProtKB">
        <authorList>
            <consortium name="Ensembl"/>
        </authorList>
    </citation>
    <scope>IDENTIFICATION</scope>
</reference>
<dbReference type="GO" id="GO:0005794">
    <property type="term" value="C:Golgi apparatus"/>
    <property type="evidence" value="ECO:0007669"/>
    <property type="project" value="UniProtKB-SubCell"/>
</dbReference>
<dbReference type="KEGG" id="hcq:109511491"/>
<dbReference type="Pfam" id="PF01105">
    <property type="entry name" value="EMP24_GP25L"/>
    <property type="match status" value="1"/>
</dbReference>
<proteinExistence type="inferred from homology"/>
<evidence type="ECO:0000256" key="1">
    <source>
        <dbReference type="ARBA" id="ARBA00004115"/>
    </source>
</evidence>
<evidence type="ECO:0000256" key="9">
    <source>
        <dbReference type="ARBA" id="ARBA00023136"/>
    </source>
</evidence>
<dbReference type="OrthoDB" id="5976732at2759"/>
<dbReference type="GO" id="GO:0005789">
    <property type="term" value="C:endoplasmic reticulum membrane"/>
    <property type="evidence" value="ECO:0007669"/>
    <property type="project" value="UniProtKB-SubCell"/>
</dbReference>
<dbReference type="SMART" id="SM01190">
    <property type="entry name" value="EMP24_GP25L"/>
    <property type="match status" value="1"/>
</dbReference>
<dbReference type="GeneTree" id="ENSGT00940000158445"/>
<keyword evidence="7" id="KW-0256">Endoplasmic reticulum</keyword>
<dbReference type="RefSeq" id="XP_019718233.1">
    <property type="nucleotide sequence ID" value="XM_019862674.1"/>
</dbReference>
<keyword evidence="9 11" id="KW-0472">Membrane</keyword>
<comment type="subcellular location">
    <subcellularLocation>
        <location evidence="1">Endoplasmic reticulum membrane</location>
        <topology evidence="1">Single-pass type I membrane protein</topology>
    </subcellularLocation>
    <subcellularLocation>
        <location evidence="2">Endoplasmic reticulum-Golgi intermediate compartment membrane</location>
        <topology evidence="2">Single-pass type I membrane protein</topology>
    </subcellularLocation>
    <subcellularLocation>
        <location evidence="3">Golgi apparatus</location>
        <location evidence="3">cis-Golgi network membrane</location>
        <topology evidence="3">Single-pass type I membrane protein</topology>
    </subcellularLocation>
    <subcellularLocation>
        <location evidence="10">Membrane</location>
        <topology evidence="10">Single-pass type I membrane protein</topology>
    </subcellularLocation>
</comment>
<evidence type="ECO:0000259" key="13">
    <source>
        <dbReference type="PROSITE" id="PS50866"/>
    </source>
</evidence>
<keyword evidence="15" id="KW-1185">Reference proteome</keyword>
<feature type="chain" id="PRO_5018590064" evidence="12">
    <location>
        <begin position="23"/>
        <end position="215"/>
    </location>
</feature>
<dbReference type="AlphaFoldDB" id="A0A3Q2Y352"/>
<dbReference type="OMA" id="FEYQVIG"/>
<comment type="similarity">
    <text evidence="4 10">Belongs to the EMP24/GP25L family.</text>
</comment>
<evidence type="ECO:0000256" key="4">
    <source>
        <dbReference type="ARBA" id="ARBA00007104"/>
    </source>
</evidence>
<keyword evidence="5 10" id="KW-0812">Transmembrane</keyword>
<dbReference type="Ensembl" id="ENSHCOT00000026719.1">
    <property type="protein sequence ID" value="ENSHCOP00000011861.1"/>
    <property type="gene ID" value="ENSHCOG00000014771.1"/>
</dbReference>
<dbReference type="STRING" id="109280.ENSHCOP00000011861"/>
<evidence type="ECO:0000256" key="6">
    <source>
        <dbReference type="ARBA" id="ARBA00022729"/>
    </source>
</evidence>
<dbReference type="InterPro" id="IPR036598">
    <property type="entry name" value="GOLD_dom_sf"/>
</dbReference>
<dbReference type="PROSITE" id="PS50866">
    <property type="entry name" value="GOLD"/>
    <property type="match status" value="1"/>
</dbReference>
<evidence type="ECO:0000313" key="15">
    <source>
        <dbReference type="Proteomes" id="UP000264820"/>
    </source>
</evidence>
<evidence type="ECO:0000313" key="14">
    <source>
        <dbReference type="Ensembl" id="ENSHCOP00000011861.1"/>
    </source>
</evidence>
<dbReference type="PANTHER" id="PTHR22811">
    <property type="entry name" value="TRANSMEMBRANE EMP24 DOMAIN-CONTAINING PROTEIN"/>
    <property type="match status" value="1"/>
</dbReference>
<protein>
    <submittedName>
        <fullName evidence="14">Transmembrane p24 trafficking protein 1a</fullName>
    </submittedName>
</protein>
<dbReference type="Proteomes" id="UP000264820">
    <property type="component" value="Unplaced"/>
</dbReference>
<feature type="transmembrane region" description="Helical" evidence="11">
    <location>
        <begin position="183"/>
        <end position="202"/>
    </location>
</feature>
<evidence type="ECO:0000256" key="10">
    <source>
        <dbReference type="RuleBase" id="RU003827"/>
    </source>
</evidence>
<name>A0A3Q2Y352_HIPCM</name>
<evidence type="ECO:0000256" key="5">
    <source>
        <dbReference type="ARBA" id="ARBA00022692"/>
    </source>
</evidence>
<organism evidence="14 15">
    <name type="scientific">Hippocampus comes</name>
    <name type="common">Tiger tail seahorse</name>
    <dbReference type="NCBI Taxonomy" id="109280"/>
    <lineage>
        <taxon>Eukaryota</taxon>
        <taxon>Metazoa</taxon>
        <taxon>Chordata</taxon>
        <taxon>Craniata</taxon>
        <taxon>Vertebrata</taxon>
        <taxon>Euteleostomi</taxon>
        <taxon>Actinopterygii</taxon>
        <taxon>Neopterygii</taxon>
        <taxon>Teleostei</taxon>
        <taxon>Neoteleostei</taxon>
        <taxon>Acanthomorphata</taxon>
        <taxon>Syngnathiaria</taxon>
        <taxon>Syngnathiformes</taxon>
        <taxon>Syngnathoidei</taxon>
        <taxon>Syngnathidae</taxon>
        <taxon>Hippocampus</taxon>
    </lineage>
</organism>
<feature type="domain" description="GOLD" evidence="13">
    <location>
        <begin position="40"/>
        <end position="122"/>
    </location>
</feature>
<evidence type="ECO:0000256" key="8">
    <source>
        <dbReference type="ARBA" id="ARBA00022989"/>
    </source>
</evidence>
<evidence type="ECO:0000256" key="2">
    <source>
        <dbReference type="ARBA" id="ARBA00004151"/>
    </source>
</evidence>
<evidence type="ECO:0000256" key="12">
    <source>
        <dbReference type="SAM" id="SignalP"/>
    </source>
</evidence>